<organism evidence="2">
    <name type="scientific">Picea sitchensis</name>
    <name type="common">Sitka spruce</name>
    <name type="synonym">Pinus sitchensis</name>
    <dbReference type="NCBI Taxonomy" id="3332"/>
    <lineage>
        <taxon>Eukaryota</taxon>
        <taxon>Viridiplantae</taxon>
        <taxon>Streptophyta</taxon>
        <taxon>Embryophyta</taxon>
        <taxon>Tracheophyta</taxon>
        <taxon>Spermatophyta</taxon>
        <taxon>Pinopsida</taxon>
        <taxon>Pinidae</taxon>
        <taxon>Conifers I</taxon>
        <taxon>Pinales</taxon>
        <taxon>Pinaceae</taxon>
        <taxon>Picea</taxon>
    </lineage>
</organism>
<feature type="region of interest" description="Disordered" evidence="1">
    <location>
        <begin position="1"/>
        <end position="48"/>
    </location>
</feature>
<sequence>MGNERVKAAAPSPSSWHEESSSLDHGIQSRPPQSPRKPWRKKSAAATARRTVIETAGIDEEEQVVGEESSEYNPRAFPYHIKQACWEKADKIKGRDPDRWRRDALGNTVFRKLVGCSGCLCHDYDHIHPYSKGGKSTVENCQVLQGAANRAKSNHTDMSTTDLIQKSAYCRVSGRDMDFLELSAYGNVHRGQESGGCRIQ</sequence>
<protein>
    <recommendedName>
        <fullName evidence="3">HNH nuclease domain-containing protein</fullName>
    </recommendedName>
</protein>
<dbReference type="PANTHER" id="PTHR33427">
    <property type="entry name" value="HNH ENDONUCLEASE"/>
    <property type="match status" value="1"/>
</dbReference>
<dbReference type="OMA" id="GNVHRGQ"/>
<dbReference type="AlphaFoldDB" id="A9P2M7"/>
<dbReference type="PANTHER" id="PTHR33427:SF3">
    <property type="entry name" value="HNH ENDONUCLEASE"/>
    <property type="match status" value="1"/>
</dbReference>
<dbReference type="InterPro" id="IPR003615">
    <property type="entry name" value="HNH_nuc"/>
</dbReference>
<dbReference type="EMBL" id="EF087906">
    <property type="protein sequence ID" value="ABK27138.1"/>
    <property type="molecule type" value="mRNA"/>
</dbReference>
<evidence type="ECO:0008006" key="3">
    <source>
        <dbReference type="Google" id="ProtNLM"/>
    </source>
</evidence>
<evidence type="ECO:0000313" key="2">
    <source>
        <dbReference type="EMBL" id="ABK27138.1"/>
    </source>
</evidence>
<reference evidence="2" key="1">
    <citation type="journal article" date="2008" name="BMC Genomics">
        <title>A conifer genomics resource of 200,000 spruce (Picea spp.) ESTs and 6,464 high-quality, sequence-finished full-length cDNAs for Sitka spruce (Picea sitchensis).</title>
        <authorList>
            <person name="Ralph S.G."/>
            <person name="Chun H.J."/>
            <person name="Kolosova N."/>
            <person name="Cooper D."/>
            <person name="Oddy C."/>
            <person name="Ritland C.E."/>
            <person name="Kirkpatrick R."/>
            <person name="Moore R."/>
            <person name="Barber S."/>
            <person name="Holt R.A."/>
            <person name="Jones S.J."/>
            <person name="Marra M.A."/>
            <person name="Douglas C.J."/>
            <person name="Ritland K."/>
            <person name="Bohlmann J."/>
        </authorList>
    </citation>
    <scope>NUCLEOTIDE SEQUENCE</scope>
    <source>
        <tissue evidence="2">Bark</tissue>
    </source>
</reference>
<proteinExistence type="evidence at transcript level"/>
<dbReference type="CDD" id="cd00085">
    <property type="entry name" value="HNHc"/>
    <property type="match status" value="1"/>
</dbReference>
<accession>A9P2M7</accession>
<name>A9P2M7_PICSI</name>
<evidence type="ECO:0000256" key="1">
    <source>
        <dbReference type="SAM" id="MobiDB-lite"/>
    </source>
</evidence>
<dbReference type="Gene3D" id="1.10.30.50">
    <property type="match status" value="1"/>
</dbReference>